<dbReference type="EMBL" id="JBJKFK010000285">
    <property type="protein sequence ID" value="KAL3318110.1"/>
    <property type="molecule type" value="Genomic_DNA"/>
</dbReference>
<accession>A0ABD2QF64</accession>
<organism evidence="1 2">
    <name type="scientific">Cichlidogyrus casuarinus</name>
    <dbReference type="NCBI Taxonomy" id="1844966"/>
    <lineage>
        <taxon>Eukaryota</taxon>
        <taxon>Metazoa</taxon>
        <taxon>Spiralia</taxon>
        <taxon>Lophotrochozoa</taxon>
        <taxon>Platyhelminthes</taxon>
        <taxon>Monogenea</taxon>
        <taxon>Monopisthocotylea</taxon>
        <taxon>Dactylogyridea</taxon>
        <taxon>Ancyrocephalidae</taxon>
        <taxon>Cichlidogyrus</taxon>
    </lineage>
</organism>
<dbReference type="Proteomes" id="UP001626550">
    <property type="component" value="Unassembled WGS sequence"/>
</dbReference>
<name>A0ABD2QF64_9PLAT</name>
<reference evidence="1 2" key="1">
    <citation type="submission" date="2024-11" db="EMBL/GenBank/DDBJ databases">
        <title>Adaptive evolution of stress response genes in parasites aligns with host niche diversity.</title>
        <authorList>
            <person name="Hahn C."/>
            <person name="Resl P."/>
        </authorList>
    </citation>
    <scope>NUCLEOTIDE SEQUENCE [LARGE SCALE GENOMIC DNA]</scope>
    <source>
        <strain evidence="1">EGGRZ-B1_66</strain>
        <tissue evidence="1">Body</tissue>
    </source>
</reference>
<proteinExistence type="predicted"/>
<keyword evidence="2" id="KW-1185">Reference proteome</keyword>
<sequence>MLIALTVAQNRSVSEPEVAGQGDPERQGLMKVFQTKESLCESESSPFKCFEMLQNTLSNNKTDVSTFVTCEKQVILKLKVDVTTFLSQKSVTEEDRSQLYDSQFYAELIGIKHDSALSKLSLAVRYVTMLQAVQNLTSTLIEKTLQPLEKEYFKIFKNVLKNSNILKQLLENAYSILTISVKPTITKPTDCPVPANLATFLQMEQNYDHDEHILVG</sequence>
<evidence type="ECO:0000313" key="2">
    <source>
        <dbReference type="Proteomes" id="UP001626550"/>
    </source>
</evidence>
<dbReference type="AlphaFoldDB" id="A0ABD2QF64"/>
<gene>
    <name evidence="1" type="ORF">Ciccas_003219</name>
</gene>
<protein>
    <submittedName>
        <fullName evidence="1">Uncharacterized protein</fullName>
    </submittedName>
</protein>
<evidence type="ECO:0000313" key="1">
    <source>
        <dbReference type="EMBL" id="KAL3318110.1"/>
    </source>
</evidence>
<comment type="caution">
    <text evidence="1">The sequence shown here is derived from an EMBL/GenBank/DDBJ whole genome shotgun (WGS) entry which is preliminary data.</text>
</comment>